<evidence type="ECO:0000313" key="3">
    <source>
        <dbReference type="Proteomes" id="UP000193781"/>
    </source>
</evidence>
<reference evidence="2 3" key="1">
    <citation type="submission" date="2016-01" db="EMBL/GenBank/DDBJ databases">
        <title>The new phylogeny of the genus Mycobacterium.</title>
        <authorList>
            <person name="Tarcisio F."/>
            <person name="Conor M."/>
            <person name="Antonella G."/>
            <person name="Elisabetta G."/>
            <person name="Giulia F.S."/>
            <person name="Sara T."/>
            <person name="Anna F."/>
            <person name="Clotilde B."/>
            <person name="Roberto B."/>
            <person name="Veronica D.S."/>
            <person name="Fabio R."/>
            <person name="Monica P."/>
            <person name="Olivier J."/>
            <person name="Enrico T."/>
            <person name="Nicola S."/>
        </authorList>
    </citation>
    <scope>NUCLEOTIDE SEQUENCE [LARGE SCALE GENOMIC DNA]</scope>
    <source>
        <strain evidence="2 3">DSM 44803</strain>
    </source>
</reference>
<comment type="caution">
    <text evidence="2">The sequence shown here is derived from an EMBL/GenBank/DDBJ whole genome shotgun (WGS) entry which is preliminary data.</text>
</comment>
<dbReference type="InterPro" id="IPR000073">
    <property type="entry name" value="AB_hydrolase_1"/>
</dbReference>
<dbReference type="GO" id="GO:0046464">
    <property type="term" value="P:acylglycerol catabolic process"/>
    <property type="evidence" value="ECO:0007669"/>
    <property type="project" value="TreeGrafter"/>
</dbReference>
<evidence type="ECO:0000313" key="2">
    <source>
        <dbReference type="EMBL" id="ORW16099.1"/>
    </source>
</evidence>
<dbReference type="SUPFAM" id="SSF53474">
    <property type="entry name" value="alpha/beta-Hydrolases"/>
    <property type="match status" value="1"/>
</dbReference>
<dbReference type="InterPro" id="IPR050266">
    <property type="entry name" value="AB_hydrolase_sf"/>
</dbReference>
<dbReference type="GO" id="GO:0047372">
    <property type="term" value="F:monoacylglycerol lipase activity"/>
    <property type="evidence" value="ECO:0007669"/>
    <property type="project" value="TreeGrafter"/>
</dbReference>
<sequence length="311" mass="32298">MVQHTILTRDGVALAVYDSGPVDADRTVLLLHGLCQGSQSWDLVVESLGDRLGQATRIIRYDHRGHGNSAHAPIRSYHTEQLADDLSDVLTAMRVRGELTIAGHSLGGMAALTFGARPAHRQPVRPHGLILVATAAGDLGHYGLGRLLRTPAPDILAGLVAHTPAGAVERAARSAARPLCELVGLCRGCARVERAVLCAMCSAALASTSLSTAAGFLPGLRGYDQRAKLGNIGALTTVISGDVDVLTPPAHAVLMAAGIAGARHRRVGNAGHMLLHEAPREVADEIAGVVAMGSIVRRGQAETVGVRSLAG</sequence>
<gene>
    <name evidence="2" type="ORF">AWC17_15275</name>
</gene>
<dbReference type="GO" id="GO:0016020">
    <property type="term" value="C:membrane"/>
    <property type="evidence" value="ECO:0007669"/>
    <property type="project" value="TreeGrafter"/>
</dbReference>
<accession>A0A1X1YYC4</accession>
<proteinExistence type="predicted"/>
<dbReference type="Gene3D" id="3.40.50.1820">
    <property type="entry name" value="alpha/beta hydrolase"/>
    <property type="match status" value="1"/>
</dbReference>
<dbReference type="PANTHER" id="PTHR43798:SF5">
    <property type="entry name" value="MONOACYLGLYCEROL LIPASE ABHD6"/>
    <property type="match status" value="1"/>
</dbReference>
<dbReference type="AlphaFoldDB" id="A0A1X1YYC4"/>
<keyword evidence="3" id="KW-1185">Reference proteome</keyword>
<dbReference type="Proteomes" id="UP000193781">
    <property type="component" value="Unassembled WGS sequence"/>
</dbReference>
<organism evidence="2 3">
    <name type="scientific">Mycobacterium nebraskense</name>
    <dbReference type="NCBI Taxonomy" id="244292"/>
    <lineage>
        <taxon>Bacteria</taxon>
        <taxon>Bacillati</taxon>
        <taxon>Actinomycetota</taxon>
        <taxon>Actinomycetes</taxon>
        <taxon>Mycobacteriales</taxon>
        <taxon>Mycobacteriaceae</taxon>
        <taxon>Mycobacterium</taxon>
    </lineage>
</organism>
<name>A0A1X1YYC4_9MYCO</name>
<evidence type="ECO:0000259" key="1">
    <source>
        <dbReference type="Pfam" id="PF00561"/>
    </source>
</evidence>
<dbReference type="PANTHER" id="PTHR43798">
    <property type="entry name" value="MONOACYLGLYCEROL LIPASE"/>
    <property type="match status" value="1"/>
</dbReference>
<feature type="domain" description="AB hydrolase-1" evidence="1">
    <location>
        <begin position="27"/>
        <end position="279"/>
    </location>
</feature>
<dbReference type="EMBL" id="LQPH01000164">
    <property type="protein sequence ID" value="ORW16099.1"/>
    <property type="molecule type" value="Genomic_DNA"/>
</dbReference>
<dbReference type="InterPro" id="IPR029058">
    <property type="entry name" value="AB_hydrolase_fold"/>
</dbReference>
<protein>
    <recommendedName>
        <fullName evidence="1">AB hydrolase-1 domain-containing protein</fullName>
    </recommendedName>
</protein>
<dbReference type="Pfam" id="PF00561">
    <property type="entry name" value="Abhydrolase_1"/>
    <property type="match status" value="1"/>
</dbReference>